<feature type="region of interest" description="Disordered" evidence="1">
    <location>
        <begin position="15"/>
        <end position="73"/>
    </location>
</feature>
<dbReference type="OrthoDB" id="7284939at2"/>
<proteinExistence type="predicted"/>
<dbReference type="GO" id="GO:0042597">
    <property type="term" value="C:periplasmic space"/>
    <property type="evidence" value="ECO:0007669"/>
    <property type="project" value="InterPro"/>
</dbReference>
<sequence>MLGCALLAMPAMPGPAMAARSALAQSEAPALAPDPVPGPDSSPAPSPAPDPAHATSDAAAPMMSSSGLRTRLGRQQAEALEAHITTLHRSWHITPAQEPLWNRLTGTMRQGAVQIDAEYARREQRGSMSARDDLQSYAMVQQTHAANAQALLAPFASLYDSFSPAQRRLADETVRRFTENALRTSR</sequence>
<dbReference type="Pfam" id="PF07813">
    <property type="entry name" value="LTXXQ"/>
    <property type="match status" value="1"/>
</dbReference>
<name>A0A5R9J4C9_9PROT</name>
<feature type="compositionally biased region" description="Pro residues" evidence="1">
    <location>
        <begin position="32"/>
        <end position="50"/>
    </location>
</feature>
<protein>
    <recommendedName>
        <fullName evidence="5">LTXXQ motif family protein</fullName>
    </recommendedName>
</protein>
<dbReference type="EMBL" id="VCDI01000003">
    <property type="protein sequence ID" value="TLU72412.1"/>
    <property type="molecule type" value="Genomic_DNA"/>
</dbReference>
<evidence type="ECO:0008006" key="5">
    <source>
        <dbReference type="Google" id="ProtNLM"/>
    </source>
</evidence>
<dbReference type="RefSeq" id="WP_138325874.1">
    <property type="nucleotide sequence ID" value="NZ_VCDI01000003.1"/>
</dbReference>
<feature type="compositionally biased region" description="Low complexity" evidence="1">
    <location>
        <begin position="51"/>
        <end position="61"/>
    </location>
</feature>
<evidence type="ECO:0000313" key="3">
    <source>
        <dbReference type="EMBL" id="TLU72412.1"/>
    </source>
</evidence>
<gene>
    <name evidence="3" type="ORF">FE263_10075</name>
</gene>
<evidence type="ECO:0000256" key="2">
    <source>
        <dbReference type="SAM" id="SignalP"/>
    </source>
</evidence>
<dbReference type="InterPro" id="IPR012899">
    <property type="entry name" value="LTXXQ"/>
</dbReference>
<keyword evidence="4" id="KW-1185">Reference proteome</keyword>
<dbReference type="Proteomes" id="UP000305654">
    <property type="component" value="Unassembled WGS sequence"/>
</dbReference>
<comment type="caution">
    <text evidence="3">The sequence shown here is derived from an EMBL/GenBank/DDBJ whole genome shotgun (WGS) entry which is preliminary data.</text>
</comment>
<accession>A0A5R9J4C9</accession>
<keyword evidence="2" id="KW-0732">Signal</keyword>
<feature type="chain" id="PRO_5024325891" description="LTXXQ motif family protein" evidence="2">
    <location>
        <begin position="19"/>
        <end position="186"/>
    </location>
</feature>
<feature type="signal peptide" evidence="2">
    <location>
        <begin position="1"/>
        <end position="18"/>
    </location>
</feature>
<dbReference type="AlphaFoldDB" id="A0A5R9J4C9"/>
<evidence type="ECO:0000256" key="1">
    <source>
        <dbReference type="SAM" id="MobiDB-lite"/>
    </source>
</evidence>
<organism evidence="3 4">
    <name type="scientific">Lichenicoccus roseus</name>
    <dbReference type="NCBI Taxonomy" id="2683649"/>
    <lineage>
        <taxon>Bacteria</taxon>
        <taxon>Pseudomonadati</taxon>
        <taxon>Pseudomonadota</taxon>
        <taxon>Alphaproteobacteria</taxon>
        <taxon>Acetobacterales</taxon>
        <taxon>Acetobacteraceae</taxon>
        <taxon>Lichenicoccus</taxon>
    </lineage>
</organism>
<evidence type="ECO:0000313" key="4">
    <source>
        <dbReference type="Proteomes" id="UP000305654"/>
    </source>
</evidence>
<reference evidence="3 4" key="1">
    <citation type="submission" date="2019-05" db="EMBL/GenBank/DDBJ databases">
        <authorList>
            <person name="Pankratov T."/>
            <person name="Grouzdev D."/>
        </authorList>
    </citation>
    <scope>NUCLEOTIDE SEQUENCE [LARGE SCALE GENOMIC DNA]</scope>
    <source>
        <strain evidence="3 4">KEBCLARHB70R</strain>
    </source>
</reference>